<keyword evidence="1" id="KW-0479">Metal-binding</keyword>
<feature type="region of interest" description="Disordered" evidence="6">
    <location>
        <begin position="252"/>
        <end position="272"/>
    </location>
</feature>
<reference evidence="8 9" key="1">
    <citation type="journal article" date="2024" name="bioRxiv">
        <title>A reference genome for Trichogramma kaykai: A tiny desert-dwelling parasitoid wasp with competing sex-ratio distorters.</title>
        <authorList>
            <person name="Culotta J."/>
            <person name="Lindsey A.R."/>
        </authorList>
    </citation>
    <scope>NUCLEOTIDE SEQUENCE [LARGE SCALE GENOMIC DNA]</scope>
    <source>
        <strain evidence="8 9">KSX58</strain>
    </source>
</reference>
<feature type="compositionally biased region" description="Basic and acidic residues" evidence="6">
    <location>
        <begin position="470"/>
        <end position="492"/>
    </location>
</feature>
<dbReference type="InterPro" id="IPR049899">
    <property type="entry name" value="Znf_C2HC_C3H"/>
</dbReference>
<keyword evidence="2 4" id="KW-0863">Zinc-finger</keyword>
<dbReference type="Proteomes" id="UP001627154">
    <property type="component" value="Unassembled WGS sequence"/>
</dbReference>
<sequence>MPPKRSRVARSKQQQRNSSNNRGSGGEPKTKTVATQTENDDEVVGVDREYKKQTERTLEELKSKLALLENENALLKNQLNATKTTTTTAAGKNEVEELKDKESFKTLRATKALSKVKCASPASNTKLKGCGCKGNCSSKICGCVKKGLPCGHLCRCNEAVCENQQEENVKDEQQELSEDAKSAMEQLGHLSLNQEGIHASEKKIKRGLYSPFINDGNGSITLKDNNSSIAFTRRKLFTHDSGDMVDVSVISNSHENSPAISPRKTPSDNKVKENQVPKISINKNKNAADIDKDNVQLSTKKSADQFVVRRKYVIDRVDELKNVDSPILNEEDIFKPQTPKVVHSPKPFQSICAEILGDMSNLPSTPEEIFRPRAAKVQHSPKPYRTLNSSQIAAVPPSPKPTKVKHSPIIKQVLLPSQNNLQVNSPNSVQIPPSPKITKVKCSPIIKEPLVTQKSEKVMSTLHPSSAVIKQKDQHAKENKKNVPNVSERESISSKSSGYQSDTLDTSLNPMLPKHQLARSPISTTDGTVIHLPETKRIEPIPIPQLQAEEIDWEQHQQELVRCNICKRKFFPQRIEKHSSSCKGI</sequence>
<evidence type="ECO:0000259" key="7">
    <source>
        <dbReference type="PROSITE" id="PS52027"/>
    </source>
</evidence>
<feature type="region of interest" description="Disordered" evidence="6">
    <location>
        <begin position="1"/>
        <end position="42"/>
    </location>
</feature>
<evidence type="ECO:0000256" key="5">
    <source>
        <dbReference type="SAM" id="Coils"/>
    </source>
</evidence>
<evidence type="ECO:0000256" key="4">
    <source>
        <dbReference type="PROSITE-ProRule" id="PRU01371"/>
    </source>
</evidence>
<feature type="compositionally biased region" description="Polar residues" evidence="6">
    <location>
        <begin position="11"/>
        <end position="22"/>
    </location>
</feature>
<proteinExistence type="predicted"/>
<feature type="coiled-coil region" evidence="5">
    <location>
        <begin position="51"/>
        <end position="85"/>
    </location>
</feature>
<name>A0ABD2XKH4_9HYME</name>
<dbReference type="EMBL" id="JBJJXI010000020">
    <property type="protein sequence ID" value="KAL3405700.1"/>
    <property type="molecule type" value="Genomic_DNA"/>
</dbReference>
<keyword evidence="3" id="KW-0862">Zinc</keyword>
<comment type="caution">
    <text evidence="8">The sequence shown here is derived from an EMBL/GenBank/DDBJ whole genome shotgun (WGS) entry which is preliminary data.</text>
</comment>
<feature type="domain" description="C2HC/C3H-type" evidence="7">
    <location>
        <begin position="559"/>
        <end position="585"/>
    </location>
</feature>
<keyword evidence="5" id="KW-0175">Coiled coil</keyword>
<dbReference type="Gene3D" id="3.30.160.60">
    <property type="entry name" value="Classic Zinc Finger"/>
    <property type="match status" value="1"/>
</dbReference>
<evidence type="ECO:0000313" key="8">
    <source>
        <dbReference type="EMBL" id="KAL3405700.1"/>
    </source>
</evidence>
<evidence type="ECO:0000256" key="3">
    <source>
        <dbReference type="ARBA" id="ARBA00022833"/>
    </source>
</evidence>
<dbReference type="Pfam" id="PF13913">
    <property type="entry name" value="zf-C2HC_2"/>
    <property type="match status" value="1"/>
</dbReference>
<dbReference type="GO" id="GO:0008270">
    <property type="term" value="F:zinc ion binding"/>
    <property type="evidence" value="ECO:0007669"/>
    <property type="project" value="UniProtKB-KW"/>
</dbReference>
<dbReference type="PROSITE" id="PS52027">
    <property type="entry name" value="ZF_C2HC_C3H"/>
    <property type="match status" value="1"/>
</dbReference>
<evidence type="ECO:0000256" key="2">
    <source>
        <dbReference type="ARBA" id="ARBA00022771"/>
    </source>
</evidence>
<keyword evidence="9" id="KW-1185">Reference proteome</keyword>
<feature type="compositionally biased region" description="Basic residues" evidence="6">
    <location>
        <begin position="1"/>
        <end position="10"/>
    </location>
</feature>
<evidence type="ECO:0000256" key="1">
    <source>
        <dbReference type="ARBA" id="ARBA00022723"/>
    </source>
</evidence>
<protein>
    <recommendedName>
        <fullName evidence="7">C2HC/C3H-type domain-containing protein</fullName>
    </recommendedName>
</protein>
<gene>
    <name evidence="8" type="ORF">TKK_002057</name>
</gene>
<accession>A0ABD2XKH4</accession>
<evidence type="ECO:0000256" key="6">
    <source>
        <dbReference type="SAM" id="MobiDB-lite"/>
    </source>
</evidence>
<dbReference type="AlphaFoldDB" id="A0ABD2XKH4"/>
<feature type="region of interest" description="Disordered" evidence="6">
    <location>
        <begin position="467"/>
        <end position="501"/>
    </location>
</feature>
<evidence type="ECO:0000313" key="9">
    <source>
        <dbReference type="Proteomes" id="UP001627154"/>
    </source>
</evidence>
<organism evidence="8 9">
    <name type="scientific">Trichogramma kaykai</name>
    <dbReference type="NCBI Taxonomy" id="54128"/>
    <lineage>
        <taxon>Eukaryota</taxon>
        <taxon>Metazoa</taxon>
        <taxon>Ecdysozoa</taxon>
        <taxon>Arthropoda</taxon>
        <taxon>Hexapoda</taxon>
        <taxon>Insecta</taxon>
        <taxon>Pterygota</taxon>
        <taxon>Neoptera</taxon>
        <taxon>Endopterygota</taxon>
        <taxon>Hymenoptera</taxon>
        <taxon>Apocrita</taxon>
        <taxon>Proctotrupomorpha</taxon>
        <taxon>Chalcidoidea</taxon>
        <taxon>Trichogrammatidae</taxon>
        <taxon>Trichogramma</taxon>
    </lineage>
</organism>